<evidence type="ECO:0000256" key="2">
    <source>
        <dbReference type="ARBA" id="ARBA00022670"/>
    </source>
</evidence>
<evidence type="ECO:0000256" key="9">
    <source>
        <dbReference type="PIRSR" id="PIRSR006615-1"/>
    </source>
</evidence>
<name>A0A1I2JWH9_9CLOT</name>
<dbReference type="FunFam" id="1.10.1370.30:FF:000003">
    <property type="entry name" value="Thermostable carboxypeptidase 1"/>
    <property type="match status" value="1"/>
</dbReference>
<reference evidence="11 12" key="1">
    <citation type="submission" date="2016-10" db="EMBL/GenBank/DDBJ databases">
        <authorList>
            <person name="de Groot N.N."/>
        </authorList>
    </citation>
    <scope>NUCLEOTIDE SEQUENCE [LARGE SCALE GENOMIC DNA]</scope>
    <source>
        <strain evidence="11 12">NLAE-zl-G419</strain>
    </source>
</reference>
<dbReference type="EC" id="3.4.17.19" evidence="8"/>
<feature type="active site" description="Proton donor/acceptor" evidence="10">
    <location>
        <position position="267"/>
    </location>
</feature>
<comment type="function">
    <text evidence="8">Broad specificity carboxypetidase that releases amino acids sequentially from the C-terminus, including neutral, aromatic, polar and basic residues.</text>
</comment>
<keyword evidence="2 8" id="KW-0645">Protease</keyword>
<gene>
    <name evidence="11" type="ORF">SAMN04487885_103214</name>
</gene>
<keyword evidence="9" id="KW-0862">Zinc</keyword>
<keyword evidence="4 8" id="KW-0378">Hydrolase</keyword>
<evidence type="ECO:0000313" key="12">
    <source>
        <dbReference type="Proteomes" id="UP000182135"/>
    </source>
</evidence>
<dbReference type="PANTHER" id="PTHR34217">
    <property type="entry name" value="METAL-DEPENDENT CARBOXYPEPTIDASE"/>
    <property type="match status" value="1"/>
</dbReference>
<evidence type="ECO:0000256" key="7">
    <source>
        <dbReference type="ARBA" id="ARBA00061580"/>
    </source>
</evidence>
<evidence type="ECO:0000313" key="11">
    <source>
        <dbReference type="EMBL" id="SFF59202.1"/>
    </source>
</evidence>
<dbReference type="Gene3D" id="1.10.1370.30">
    <property type="match status" value="1"/>
</dbReference>
<comment type="cofactor">
    <cofactor evidence="9">
        <name>Zn(2+)</name>
        <dbReference type="ChEBI" id="CHEBI:29105"/>
    </cofactor>
    <text evidence="9">Binds 1 zinc ion per subunit.</text>
</comment>
<dbReference type="eggNOG" id="COG2317">
    <property type="taxonomic scope" value="Bacteria"/>
</dbReference>
<dbReference type="GO" id="GO:0006508">
    <property type="term" value="P:proteolysis"/>
    <property type="evidence" value="ECO:0007669"/>
    <property type="project" value="UniProtKB-UniRule"/>
</dbReference>
<evidence type="ECO:0000256" key="5">
    <source>
        <dbReference type="ARBA" id="ARBA00023049"/>
    </source>
</evidence>
<dbReference type="SUPFAM" id="SSF55486">
    <property type="entry name" value="Metalloproteases ('zincins'), catalytic domain"/>
    <property type="match status" value="1"/>
</dbReference>
<evidence type="ECO:0000256" key="3">
    <source>
        <dbReference type="ARBA" id="ARBA00022723"/>
    </source>
</evidence>
<protein>
    <recommendedName>
        <fullName evidence="8">Metal-dependent carboxypeptidase</fullName>
        <ecNumber evidence="8">3.4.17.19</ecNumber>
    </recommendedName>
</protein>
<dbReference type="PANTHER" id="PTHR34217:SF1">
    <property type="entry name" value="CARBOXYPEPTIDASE 1"/>
    <property type="match status" value="1"/>
</dbReference>
<feature type="binding site" evidence="9">
    <location>
        <position position="270"/>
    </location>
    <ligand>
        <name>Zn(2+)</name>
        <dbReference type="ChEBI" id="CHEBI:29105"/>
        <note>catalytic</note>
    </ligand>
</feature>
<keyword evidence="12" id="KW-1185">Reference proteome</keyword>
<keyword evidence="5 8" id="KW-0482">Metalloprotease</keyword>
<dbReference type="STRING" id="1529.SAMN04487885_103214"/>
<dbReference type="AlphaFoldDB" id="A0A1I2JWH9"/>
<organism evidence="11 12">
    <name type="scientific">Clostridium cadaveris</name>
    <dbReference type="NCBI Taxonomy" id="1529"/>
    <lineage>
        <taxon>Bacteria</taxon>
        <taxon>Bacillati</taxon>
        <taxon>Bacillota</taxon>
        <taxon>Clostridia</taxon>
        <taxon>Eubacteriales</taxon>
        <taxon>Clostridiaceae</taxon>
        <taxon>Clostridium</taxon>
    </lineage>
</organism>
<accession>A0A1I2JWH9</accession>
<dbReference type="GO" id="GO:0004181">
    <property type="term" value="F:metallocarboxypeptidase activity"/>
    <property type="evidence" value="ECO:0007669"/>
    <property type="project" value="UniProtKB-UniRule"/>
</dbReference>
<evidence type="ECO:0000256" key="6">
    <source>
        <dbReference type="ARBA" id="ARBA00052755"/>
    </source>
</evidence>
<comment type="similarity">
    <text evidence="7 8">Belongs to the peptidase M32 family.</text>
</comment>
<keyword evidence="3 8" id="KW-0479">Metal-binding</keyword>
<dbReference type="Proteomes" id="UP000182135">
    <property type="component" value="Unassembled WGS sequence"/>
</dbReference>
<comment type="catalytic activity">
    <reaction evidence="6 8">
        <text>Release of a C-terminal amino acid with broad specificity, except for -Pro.</text>
        <dbReference type="EC" id="3.4.17.19"/>
    </reaction>
</comment>
<dbReference type="OrthoDB" id="9772308at2"/>
<dbReference type="CDD" id="cd06460">
    <property type="entry name" value="M32_Taq"/>
    <property type="match status" value="1"/>
</dbReference>
<proteinExistence type="inferred from homology"/>
<evidence type="ECO:0000256" key="1">
    <source>
        <dbReference type="ARBA" id="ARBA00022645"/>
    </source>
</evidence>
<dbReference type="SMR" id="A0A1I2JWH9"/>
<dbReference type="InterPro" id="IPR001333">
    <property type="entry name" value="Peptidase_M32_Taq"/>
</dbReference>
<dbReference type="PROSITE" id="PS52034">
    <property type="entry name" value="PEPTIDASE_M32"/>
    <property type="match status" value="1"/>
</dbReference>
<sequence length="501" mass="57809">MNKEKEKVLNEFKDHVRKMSLLGGTIALLDWDSRVYMPEKGVANRGESLGYLAGEFHKLNVSPKVKEFVDAFSKENDLDNVTSAMLRGTKKQYEISLKIPAAWEEEYSILCTNSSSAWRKAKSTGDFEVFRPHLEKIVDMKFQYLKLLGCNEKGYDVLLDDFESGITVEKLDELFGELRDGIVDLLNKIKNSKTQINDSILNVTVPKETQIKLCNFILEKMGFDFEAGRMDETEHPFTTSFSNKDVRITNHYYENDFTNALFSAIHEGGHAIYEQDIPDSLENTGVNSAASLGVHESQSRFYENIIGRSYEFWEYFYPEIQKEIPEFKNVSLEEFYKTINKVQPSLIRTSSDELTYSLHIIIRYEIEKALIEGKIQVKDLPIVWNTKYKEYLGIEPKNNSEGVLQDTHWADGTIGYFPSYALGNLYGAQFLNTMLKDIPNVYEELSKGNLDSIHKWLRENVHEYGAIYTPSELIKKVTGEELTAKYFLQYLNKKYSNIYNL</sequence>
<dbReference type="RefSeq" id="WP_027640018.1">
    <property type="nucleotide sequence ID" value="NZ_BAAACD010000011.1"/>
</dbReference>
<evidence type="ECO:0000256" key="10">
    <source>
        <dbReference type="PIRSR" id="PIRSR006615-2"/>
    </source>
</evidence>
<keyword evidence="1 8" id="KW-0121">Carboxypeptidase</keyword>
<dbReference type="GO" id="GO:0008270">
    <property type="term" value="F:zinc ion binding"/>
    <property type="evidence" value="ECO:0007669"/>
    <property type="project" value="UniProtKB-ARBA"/>
</dbReference>
<dbReference type="PRINTS" id="PR00998">
    <property type="entry name" value="CRBOXYPTASET"/>
</dbReference>
<dbReference type="PIRSF" id="PIRSF006615">
    <property type="entry name" value="Zn_crbxpep_Taq"/>
    <property type="match status" value="1"/>
</dbReference>
<feature type="binding site" evidence="9">
    <location>
        <position position="266"/>
    </location>
    <ligand>
        <name>Zn(2+)</name>
        <dbReference type="ChEBI" id="CHEBI:29105"/>
        <note>catalytic</note>
    </ligand>
</feature>
<dbReference type="EMBL" id="FOOE01000003">
    <property type="protein sequence ID" value="SFF59202.1"/>
    <property type="molecule type" value="Genomic_DNA"/>
</dbReference>
<dbReference type="Pfam" id="PF02074">
    <property type="entry name" value="Peptidase_M32"/>
    <property type="match status" value="1"/>
</dbReference>
<evidence type="ECO:0000256" key="4">
    <source>
        <dbReference type="ARBA" id="ARBA00022801"/>
    </source>
</evidence>
<evidence type="ECO:0000256" key="8">
    <source>
        <dbReference type="PIRNR" id="PIRNR006615"/>
    </source>
</evidence>
<feature type="binding site" evidence="9">
    <location>
        <position position="296"/>
    </location>
    <ligand>
        <name>Zn(2+)</name>
        <dbReference type="ChEBI" id="CHEBI:29105"/>
        <note>catalytic</note>
    </ligand>
</feature>